<sequence length="127" mass="14687">MAGKFAEGLVLLLVTASMFVVSMANKHWYFGFNYTDWWSHFSHHRPNKTEFQSKKIIVGGSENWHFGFNYTDWAIKNGPFYLNDTLVFKYDDAPNASTNAHSVYLFSDFQSFLKCDLKRAKRVATPA</sequence>
<dbReference type="Proteomes" id="UP000828941">
    <property type="component" value="Chromosome 13"/>
</dbReference>
<evidence type="ECO:0000313" key="1">
    <source>
        <dbReference type="EMBL" id="KAI4298432.1"/>
    </source>
</evidence>
<name>A0ACB9KM68_BAUVA</name>
<protein>
    <submittedName>
        <fullName evidence="1">Uncharacterized protein</fullName>
    </submittedName>
</protein>
<organism evidence="1 2">
    <name type="scientific">Bauhinia variegata</name>
    <name type="common">Purple orchid tree</name>
    <name type="synonym">Phanera variegata</name>
    <dbReference type="NCBI Taxonomy" id="167791"/>
    <lineage>
        <taxon>Eukaryota</taxon>
        <taxon>Viridiplantae</taxon>
        <taxon>Streptophyta</taxon>
        <taxon>Embryophyta</taxon>
        <taxon>Tracheophyta</taxon>
        <taxon>Spermatophyta</taxon>
        <taxon>Magnoliopsida</taxon>
        <taxon>eudicotyledons</taxon>
        <taxon>Gunneridae</taxon>
        <taxon>Pentapetalae</taxon>
        <taxon>rosids</taxon>
        <taxon>fabids</taxon>
        <taxon>Fabales</taxon>
        <taxon>Fabaceae</taxon>
        <taxon>Cercidoideae</taxon>
        <taxon>Cercideae</taxon>
        <taxon>Bauhiniinae</taxon>
        <taxon>Bauhinia</taxon>
    </lineage>
</organism>
<accession>A0ACB9KM68</accession>
<dbReference type="EMBL" id="CM039438">
    <property type="protein sequence ID" value="KAI4298432.1"/>
    <property type="molecule type" value="Genomic_DNA"/>
</dbReference>
<keyword evidence="2" id="KW-1185">Reference proteome</keyword>
<evidence type="ECO:0000313" key="2">
    <source>
        <dbReference type="Proteomes" id="UP000828941"/>
    </source>
</evidence>
<reference evidence="1 2" key="1">
    <citation type="journal article" date="2022" name="DNA Res.">
        <title>Chromosomal-level genome assembly of the orchid tree Bauhinia variegata (Leguminosae; Cercidoideae) supports the allotetraploid origin hypothesis of Bauhinia.</title>
        <authorList>
            <person name="Zhong Y."/>
            <person name="Chen Y."/>
            <person name="Zheng D."/>
            <person name="Pang J."/>
            <person name="Liu Y."/>
            <person name="Luo S."/>
            <person name="Meng S."/>
            <person name="Qian L."/>
            <person name="Wei D."/>
            <person name="Dai S."/>
            <person name="Zhou R."/>
        </authorList>
    </citation>
    <scope>NUCLEOTIDE SEQUENCE [LARGE SCALE GENOMIC DNA]</scope>
    <source>
        <strain evidence="1">BV-YZ2020</strain>
    </source>
</reference>
<proteinExistence type="predicted"/>
<gene>
    <name evidence="1" type="ORF">L6164_031993</name>
</gene>
<comment type="caution">
    <text evidence="1">The sequence shown here is derived from an EMBL/GenBank/DDBJ whole genome shotgun (WGS) entry which is preliminary data.</text>
</comment>